<dbReference type="InterPro" id="IPR001227">
    <property type="entry name" value="Ac_transferase_dom_sf"/>
</dbReference>
<gene>
    <name evidence="1" type="ORF">B9T62_28010</name>
</gene>
<dbReference type="AlphaFoldDB" id="A0A2Z2KW49"/>
<keyword evidence="2" id="KW-1185">Reference proteome</keyword>
<proteinExistence type="predicted"/>
<dbReference type="Proteomes" id="UP000249890">
    <property type="component" value="Chromosome"/>
</dbReference>
<name>A0A2Z2KW49_9BACL</name>
<dbReference type="GO" id="GO:0016740">
    <property type="term" value="F:transferase activity"/>
    <property type="evidence" value="ECO:0007669"/>
    <property type="project" value="InterPro"/>
</dbReference>
<dbReference type="EMBL" id="CP021780">
    <property type="protein sequence ID" value="ASA24268.1"/>
    <property type="molecule type" value="Genomic_DNA"/>
</dbReference>
<dbReference type="Gene3D" id="3.40.366.10">
    <property type="entry name" value="Malonyl-Coenzyme A Acyl Carrier Protein, domain 2"/>
    <property type="match status" value="1"/>
</dbReference>
<reference evidence="1 2" key="1">
    <citation type="submission" date="2017-06" db="EMBL/GenBank/DDBJ databases">
        <title>Complete genome sequence of Paenibacillus donghaensis KCTC 13049T isolated from East Sea sediment, South Korea.</title>
        <authorList>
            <person name="Jung B.K."/>
            <person name="Hong S.-J."/>
            <person name="Shin J.-H."/>
        </authorList>
    </citation>
    <scope>NUCLEOTIDE SEQUENCE [LARGE SCALE GENOMIC DNA]</scope>
    <source>
        <strain evidence="1 2">KCTC 13049</strain>
    </source>
</reference>
<organism evidence="1 2">
    <name type="scientific">Paenibacillus donghaensis</name>
    <dbReference type="NCBI Taxonomy" id="414771"/>
    <lineage>
        <taxon>Bacteria</taxon>
        <taxon>Bacillati</taxon>
        <taxon>Bacillota</taxon>
        <taxon>Bacilli</taxon>
        <taxon>Bacillales</taxon>
        <taxon>Paenibacillaceae</taxon>
        <taxon>Paenibacillus</taxon>
    </lineage>
</organism>
<evidence type="ECO:0000313" key="1">
    <source>
        <dbReference type="EMBL" id="ASA24268.1"/>
    </source>
</evidence>
<accession>A0A2Z2KW49</accession>
<protein>
    <submittedName>
        <fullName evidence="1">Uncharacterized protein</fullName>
    </submittedName>
</protein>
<evidence type="ECO:0000313" key="2">
    <source>
        <dbReference type="Proteomes" id="UP000249890"/>
    </source>
</evidence>
<dbReference type="KEGG" id="pdh:B9T62_28010"/>
<sequence length="61" mass="7036">MNIETIVVDQKSADAVRIMRKRGELMQEAIAPEAGCMVSVLMRDVEKLEHICHRLLNQTKW</sequence>
<dbReference type="RefSeq" id="WP_087918254.1">
    <property type="nucleotide sequence ID" value="NZ_CP021780.1"/>
</dbReference>
<dbReference type="Gene3D" id="3.30.70.250">
    <property type="entry name" value="Malonyl-CoA ACP transacylase, ACP-binding"/>
    <property type="match status" value="1"/>
</dbReference>